<evidence type="ECO:0000256" key="9">
    <source>
        <dbReference type="ARBA" id="ARBA00022741"/>
    </source>
</evidence>
<evidence type="ECO:0000256" key="19">
    <source>
        <dbReference type="ARBA" id="ARBA00048238"/>
    </source>
</evidence>
<comment type="cofactor">
    <cofactor evidence="3">
        <name>K(+)</name>
        <dbReference type="ChEBI" id="CHEBI:29103"/>
    </cofactor>
</comment>
<dbReference type="HAMAP" id="MF_01966">
    <property type="entry name" value="NADHX_epimerase"/>
    <property type="match status" value="1"/>
</dbReference>
<keyword evidence="15" id="KW-0456">Lyase</keyword>
<keyword evidence="10" id="KW-0067">ATP-binding</keyword>
<dbReference type="GO" id="GO:0005524">
    <property type="term" value="F:ATP binding"/>
    <property type="evidence" value="ECO:0007669"/>
    <property type="project" value="UniProtKB-KW"/>
</dbReference>
<reference evidence="23" key="1">
    <citation type="submission" date="2020-05" db="EMBL/GenBank/DDBJ databases">
        <authorList>
            <person name="Chiriac C."/>
            <person name="Salcher M."/>
            <person name="Ghai R."/>
            <person name="Kavagutti S V."/>
        </authorList>
    </citation>
    <scope>NUCLEOTIDE SEQUENCE</scope>
</reference>
<dbReference type="PROSITE" id="PS01050">
    <property type="entry name" value="YJEF_C_2"/>
    <property type="match status" value="1"/>
</dbReference>
<dbReference type="GO" id="GO:0046872">
    <property type="term" value="F:metal ion binding"/>
    <property type="evidence" value="ECO:0007669"/>
    <property type="project" value="UniProtKB-KW"/>
</dbReference>
<feature type="domain" description="YjeF N-terminal" evidence="22">
    <location>
        <begin position="10"/>
        <end position="214"/>
    </location>
</feature>
<dbReference type="SUPFAM" id="SSF64153">
    <property type="entry name" value="YjeF N-terminal domain-like"/>
    <property type="match status" value="1"/>
</dbReference>
<evidence type="ECO:0000256" key="11">
    <source>
        <dbReference type="ARBA" id="ARBA00022857"/>
    </source>
</evidence>
<dbReference type="InterPro" id="IPR030677">
    <property type="entry name" value="Nnr"/>
</dbReference>
<evidence type="ECO:0000256" key="13">
    <source>
        <dbReference type="ARBA" id="ARBA00023027"/>
    </source>
</evidence>
<comment type="similarity">
    <text evidence="4">In the N-terminal section; belongs to the NnrE/AIBP family.</text>
</comment>
<dbReference type="PANTHER" id="PTHR12592">
    <property type="entry name" value="ATP-DEPENDENT (S)-NAD(P)H-HYDRATE DEHYDRATASE FAMILY MEMBER"/>
    <property type="match status" value="1"/>
</dbReference>
<evidence type="ECO:0000259" key="22">
    <source>
        <dbReference type="PROSITE" id="PS51385"/>
    </source>
</evidence>
<feature type="domain" description="YjeF C-terminal" evidence="21">
    <location>
        <begin position="220"/>
        <end position="496"/>
    </location>
</feature>
<dbReference type="GO" id="GO:0052856">
    <property type="term" value="F:NAD(P)HX epimerase activity"/>
    <property type="evidence" value="ECO:0007669"/>
    <property type="project" value="UniProtKB-EC"/>
</dbReference>
<gene>
    <name evidence="23" type="ORF">UFOPK3576_00198</name>
</gene>
<keyword evidence="12" id="KW-0630">Potassium</keyword>
<evidence type="ECO:0000256" key="4">
    <source>
        <dbReference type="ARBA" id="ARBA00006001"/>
    </source>
</evidence>
<evidence type="ECO:0000256" key="18">
    <source>
        <dbReference type="ARBA" id="ARBA00032624"/>
    </source>
</evidence>
<name>A0A6J7FTC9_9ZZZZ</name>
<dbReference type="Gene3D" id="3.40.1190.20">
    <property type="match status" value="1"/>
</dbReference>
<dbReference type="PROSITE" id="PS51383">
    <property type="entry name" value="YJEF_C_3"/>
    <property type="match status" value="1"/>
</dbReference>
<evidence type="ECO:0000256" key="17">
    <source>
        <dbReference type="ARBA" id="ARBA00025153"/>
    </source>
</evidence>
<accession>A0A6J7FTC9</accession>
<dbReference type="PANTHER" id="PTHR12592:SF0">
    <property type="entry name" value="ATP-DEPENDENT (S)-NAD(P)H-HYDRATE DEHYDRATASE"/>
    <property type="match status" value="1"/>
</dbReference>
<keyword evidence="16" id="KW-0511">Multifunctional enzyme</keyword>
<sequence length="504" mass="51155">MITLHDVAAIRAAEHAHSDELNSGVLMDRAAHGVSAAVIDLLQQVFGRVVGSRVVLLVGSGNNGGDALFAGAKLLRRGVRASAITSSSRFHPGGAEAFTSAGGLLMPWSAEALADLQAADLIIDGLLGIGAVGDLRAPMDEIVAATRSVRGLIVSVDVPTGVDADTGAIANEVVDADQTVTFGGVKPGLLVNPGKEFCGGVRLVDIGITDALDVCGGCLDANDVALWIPEADASDYKYRRGVVGLLAGSERYPGAAFLTTAAALCADIGMVEYFDRGDGLARDVVMAHPPIVTTFADPASNSRVRAWVAGPGFSGTAHDAEAVHAVLRCSVPVVLDAGALTVIAADESLRAAVIAREFPTIITPHEGEFARLSDADLASNRLGAAFECARALNVIVVLKGSGTIVVSPEGILFIDVLGTPALATAGSGDVLSGLMGALLAGAVARSGVDIDDTTATEVAAAAVWLHSEAGRIASQGGLPVTAHQIVQALPAAVAAVRRPGRMGS</sequence>
<dbReference type="GO" id="GO:0110051">
    <property type="term" value="P:metabolite repair"/>
    <property type="evidence" value="ECO:0007669"/>
    <property type="project" value="TreeGrafter"/>
</dbReference>
<protein>
    <recommendedName>
        <fullName evidence="18">Nicotinamide nucleotide repair protein</fullName>
        <ecNumber evidence="7">4.2.1.136</ecNumber>
        <ecNumber evidence="6">5.1.99.6</ecNumber>
    </recommendedName>
</protein>
<dbReference type="Pfam" id="PF01256">
    <property type="entry name" value="Carb_kinase"/>
    <property type="match status" value="1"/>
</dbReference>
<proteinExistence type="inferred from homology"/>
<keyword evidence="11" id="KW-0521">NADP</keyword>
<evidence type="ECO:0000256" key="3">
    <source>
        <dbReference type="ARBA" id="ARBA00001958"/>
    </source>
</evidence>
<keyword evidence="14" id="KW-0413">Isomerase</keyword>
<evidence type="ECO:0000256" key="14">
    <source>
        <dbReference type="ARBA" id="ARBA00023235"/>
    </source>
</evidence>
<dbReference type="Pfam" id="PF03853">
    <property type="entry name" value="YjeF_N"/>
    <property type="match status" value="1"/>
</dbReference>
<evidence type="ECO:0000256" key="10">
    <source>
        <dbReference type="ARBA" id="ARBA00022840"/>
    </source>
</evidence>
<comment type="catalytic activity">
    <reaction evidence="20">
        <text>(6S)-NADPHX + ADP = AMP + phosphate + NADPH + H(+)</text>
        <dbReference type="Rhea" id="RHEA:32235"/>
        <dbReference type="ChEBI" id="CHEBI:15378"/>
        <dbReference type="ChEBI" id="CHEBI:43474"/>
        <dbReference type="ChEBI" id="CHEBI:57783"/>
        <dbReference type="ChEBI" id="CHEBI:64076"/>
        <dbReference type="ChEBI" id="CHEBI:456215"/>
        <dbReference type="ChEBI" id="CHEBI:456216"/>
        <dbReference type="EC" id="4.2.1.136"/>
    </reaction>
</comment>
<dbReference type="NCBIfam" id="TIGR00196">
    <property type="entry name" value="yjeF_cterm"/>
    <property type="match status" value="1"/>
</dbReference>
<evidence type="ECO:0000256" key="7">
    <source>
        <dbReference type="ARBA" id="ARBA00013129"/>
    </source>
</evidence>
<evidence type="ECO:0000313" key="23">
    <source>
        <dbReference type="EMBL" id="CAB4896020.1"/>
    </source>
</evidence>
<comment type="catalytic activity">
    <reaction evidence="2">
        <text>(6R)-NADPHX = (6S)-NADPHX</text>
        <dbReference type="Rhea" id="RHEA:32227"/>
        <dbReference type="ChEBI" id="CHEBI:64076"/>
        <dbReference type="ChEBI" id="CHEBI:64077"/>
        <dbReference type="EC" id="5.1.99.6"/>
    </reaction>
</comment>
<organism evidence="23">
    <name type="scientific">freshwater metagenome</name>
    <dbReference type="NCBI Taxonomy" id="449393"/>
    <lineage>
        <taxon>unclassified sequences</taxon>
        <taxon>metagenomes</taxon>
        <taxon>ecological metagenomes</taxon>
    </lineage>
</organism>
<evidence type="ECO:0000256" key="16">
    <source>
        <dbReference type="ARBA" id="ARBA00023268"/>
    </source>
</evidence>
<evidence type="ECO:0000256" key="20">
    <source>
        <dbReference type="ARBA" id="ARBA00049209"/>
    </source>
</evidence>
<evidence type="ECO:0000259" key="21">
    <source>
        <dbReference type="PROSITE" id="PS51383"/>
    </source>
</evidence>
<dbReference type="SUPFAM" id="SSF53613">
    <property type="entry name" value="Ribokinase-like"/>
    <property type="match status" value="1"/>
</dbReference>
<evidence type="ECO:0000256" key="8">
    <source>
        <dbReference type="ARBA" id="ARBA00022723"/>
    </source>
</evidence>
<dbReference type="InterPro" id="IPR036652">
    <property type="entry name" value="YjeF_N_dom_sf"/>
</dbReference>
<evidence type="ECO:0000256" key="15">
    <source>
        <dbReference type="ARBA" id="ARBA00023239"/>
    </source>
</evidence>
<dbReference type="EC" id="4.2.1.136" evidence="7"/>
<dbReference type="InterPro" id="IPR017953">
    <property type="entry name" value="Carbohydrate_kinase_pred_CS"/>
</dbReference>
<comment type="similarity">
    <text evidence="5">In the C-terminal section; belongs to the NnrD/CARKD family.</text>
</comment>
<dbReference type="EMBL" id="CAFBMO010000004">
    <property type="protein sequence ID" value="CAB4896020.1"/>
    <property type="molecule type" value="Genomic_DNA"/>
</dbReference>
<comment type="catalytic activity">
    <reaction evidence="1">
        <text>(6R)-NADHX = (6S)-NADHX</text>
        <dbReference type="Rhea" id="RHEA:32215"/>
        <dbReference type="ChEBI" id="CHEBI:64074"/>
        <dbReference type="ChEBI" id="CHEBI:64075"/>
        <dbReference type="EC" id="5.1.99.6"/>
    </reaction>
</comment>
<dbReference type="EC" id="5.1.99.6" evidence="6"/>
<dbReference type="PROSITE" id="PS51385">
    <property type="entry name" value="YJEF_N"/>
    <property type="match status" value="1"/>
</dbReference>
<dbReference type="PIRSF" id="PIRSF017184">
    <property type="entry name" value="Nnr"/>
    <property type="match status" value="1"/>
</dbReference>
<evidence type="ECO:0000256" key="6">
    <source>
        <dbReference type="ARBA" id="ARBA00012228"/>
    </source>
</evidence>
<dbReference type="GO" id="GO:0052855">
    <property type="term" value="F:ADP-dependent NAD(P)H-hydrate dehydratase activity"/>
    <property type="evidence" value="ECO:0007669"/>
    <property type="project" value="UniProtKB-EC"/>
</dbReference>
<evidence type="ECO:0000256" key="1">
    <source>
        <dbReference type="ARBA" id="ARBA00000013"/>
    </source>
</evidence>
<evidence type="ECO:0000256" key="12">
    <source>
        <dbReference type="ARBA" id="ARBA00022958"/>
    </source>
</evidence>
<keyword evidence="13" id="KW-0520">NAD</keyword>
<comment type="function">
    <text evidence="17">Bifunctional enzyme that catalyzes the epimerization of the S- and R-forms of NAD(P)HX and the dehydration of the S-form of NAD(P)HX at the expense of ADP, which is converted to AMP. This allows the repair of both epimers of NAD(P)HX, a damaged form of NAD(P)H that is a result of enzymatic or heat-dependent hydration.</text>
</comment>
<dbReference type="InterPro" id="IPR029056">
    <property type="entry name" value="Ribokinase-like"/>
</dbReference>
<dbReference type="InterPro" id="IPR000631">
    <property type="entry name" value="CARKD"/>
</dbReference>
<keyword evidence="9" id="KW-0547">Nucleotide-binding</keyword>
<dbReference type="Gene3D" id="3.40.50.10260">
    <property type="entry name" value="YjeF N-terminal domain"/>
    <property type="match status" value="1"/>
</dbReference>
<dbReference type="InterPro" id="IPR004443">
    <property type="entry name" value="YjeF_N_dom"/>
</dbReference>
<dbReference type="NCBIfam" id="TIGR00197">
    <property type="entry name" value="yjeF_nterm"/>
    <property type="match status" value="1"/>
</dbReference>
<dbReference type="HAMAP" id="MF_01965">
    <property type="entry name" value="NADHX_dehydratase"/>
    <property type="match status" value="1"/>
</dbReference>
<evidence type="ECO:0000256" key="5">
    <source>
        <dbReference type="ARBA" id="ARBA00009524"/>
    </source>
</evidence>
<dbReference type="AlphaFoldDB" id="A0A6J7FTC9"/>
<evidence type="ECO:0000256" key="2">
    <source>
        <dbReference type="ARBA" id="ARBA00000909"/>
    </source>
</evidence>
<comment type="catalytic activity">
    <reaction evidence="19">
        <text>(6S)-NADHX + ADP = AMP + phosphate + NADH + H(+)</text>
        <dbReference type="Rhea" id="RHEA:32223"/>
        <dbReference type="ChEBI" id="CHEBI:15378"/>
        <dbReference type="ChEBI" id="CHEBI:43474"/>
        <dbReference type="ChEBI" id="CHEBI:57945"/>
        <dbReference type="ChEBI" id="CHEBI:64074"/>
        <dbReference type="ChEBI" id="CHEBI:456215"/>
        <dbReference type="ChEBI" id="CHEBI:456216"/>
        <dbReference type="EC" id="4.2.1.136"/>
    </reaction>
</comment>
<dbReference type="CDD" id="cd01171">
    <property type="entry name" value="YXKO-related"/>
    <property type="match status" value="1"/>
</dbReference>
<keyword evidence="8" id="KW-0479">Metal-binding</keyword>